<protein>
    <submittedName>
        <fullName evidence="1">Uncharacterized protein</fullName>
    </submittedName>
</protein>
<evidence type="ECO:0000313" key="1">
    <source>
        <dbReference type="EMBL" id="GAM62048.1"/>
    </source>
</evidence>
<sequence>MSFYAYSTGVVEGGELAGSHYERFLELKRWGLPMCLR</sequence>
<dbReference type="EMBL" id="BBSA01000004">
    <property type="protein sequence ID" value="GAM62048.1"/>
    <property type="molecule type" value="Genomic_DNA"/>
</dbReference>
<dbReference type="Proteomes" id="UP000031670">
    <property type="component" value="Unassembled WGS sequence"/>
</dbReference>
<accession>A0A0B8PG14</accession>
<evidence type="ECO:0000313" key="2">
    <source>
        <dbReference type="Proteomes" id="UP000031670"/>
    </source>
</evidence>
<organism evidence="1 2">
    <name type="scientific">Vibrio ishigakensis</name>
    <dbReference type="NCBI Taxonomy" id="1481914"/>
    <lineage>
        <taxon>Bacteria</taxon>
        <taxon>Pseudomonadati</taxon>
        <taxon>Pseudomonadota</taxon>
        <taxon>Gammaproteobacteria</taxon>
        <taxon>Vibrionales</taxon>
        <taxon>Vibrionaceae</taxon>
        <taxon>Vibrio</taxon>
    </lineage>
</organism>
<reference evidence="1 2" key="2">
    <citation type="submission" date="2015-01" db="EMBL/GenBank/DDBJ databases">
        <authorList>
            <consortium name="NBRP consortium"/>
            <person name="Sawabe T."/>
            <person name="Meirelles P."/>
            <person name="Feng G."/>
            <person name="Sayaka M."/>
            <person name="Hattori M."/>
            <person name="Ohkuma M."/>
        </authorList>
    </citation>
    <scope>NUCLEOTIDE SEQUENCE [LARGE SCALE GENOMIC DNA]</scope>
    <source>
        <strain evidence="1 2">JCM19232</strain>
    </source>
</reference>
<name>A0A0B8PG14_9VIBR</name>
<comment type="caution">
    <text evidence="1">The sequence shown here is derived from an EMBL/GenBank/DDBJ whole genome shotgun (WGS) entry which is preliminary data.</text>
</comment>
<reference evidence="1 2" key="1">
    <citation type="submission" date="2015-01" db="EMBL/GenBank/DDBJ databases">
        <title>Vibrio sp. C5 JCM 19232 whole genome shotgun sequence.</title>
        <authorList>
            <person name="Sawabe T."/>
            <person name="Meirelles P."/>
            <person name="Feng G."/>
            <person name="Sayaka M."/>
            <person name="Hattori M."/>
            <person name="Ohkuma M."/>
        </authorList>
    </citation>
    <scope>NUCLEOTIDE SEQUENCE [LARGE SCALE GENOMIC DNA]</scope>
    <source>
        <strain evidence="1 2">JCM19232</strain>
    </source>
</reference>
<proteinExistence type="predicted"/>
<dbReference type="AlphaFoldDB" id="A0A0B8PG14"/>
<gene>
    <name evidence="1" type="ORF">JCM19232_6353</name>
</gene>